<keyword evidence="3" id="KW-1185">Reference proteome</keyword>
<dbReference type="Gene3D" id="3.40.50.1820">
    <property type="entry name" value="alpha/beta hydrolase"/>
    <property type="match status" value="1"/>
</dbReference>
<sequence>MKRNGIHTFFNRNLILAKLISIRYLSEYFPKVAAHIFSGIWFKVSRPNLNPKRDEWISKSIPFEVSHRGKKLPVYVRRHEAFIGQVVLIHGWSGRWDQLIKIGDALHQKGFEIVFFDLPSHGENIGDESDIFEFSEFLKLVDEKLNLLSPIVICHSAGFLTIALAKLTKGFPLSKLVTINSPAKFDYLIEVFEEKIRFSSRLIPELWKIVDKRAGVVDAKTQLDTHHMASIDSKSVLIFHDQNDKEVLVSQAEEMKKIWREARFIKTQGLGHNRILADQMVIDEISSFCLGNKSLEKN</sequence>
<name>A0ABU5VTN0_9BACT</name>
<keyword evidence="2" id="KW-0378">Hydrolase</keyword>
<evidence type="ECO:0000259" key="1">
    <source>
        <dbReference type="Pfam" id="PF12697"/>
    </source>
</evidence>
<protein>
    <submittedName>
        <fullName evidence="2">Alpha/beta hydrolase</fullName>
    </submittedName>
</protein>
<proteinExistence type="predicted"/>
<reference evidence="2 3" key="1">
    <citation type="submission" date="2023-11" db="EMBL/GenBank/DDBJ databases">
        <title>A Novel Polar Bacteriovorax (B. antarcticus) Isolated from the Biocrust in Antarctica.</title>
        <authorList>
            <person name="Mun W."/>
            <person name="Choi S.Y."/>
            <person name="Mitchell R.J."/>
        </authorList>
    </citation>
    <scope>NUCLEOTIDE SEQUENCE [LARGE SCALE GENOMIC DNA]</scope>
    <source>
        <strain evidence="2 3">PP10</strain>
    </source>
</reference>
<feature type="domain" description="AB hydrolase-1" evidence="1">
    <location>
        <begin position="86"/>
        <end position="208"/>
    </location>
</feature>
<gene>
    <name evidence="2" type="ORF">SHI21_07140</name>
</gene>
<evidence type="ECO:0000313" key="2">
    <source>
        <dbReference type="EMBL" id="MEA9355967.1"/>
    </source>
</evidence>
<dbReference type="RefSeq" id="WP_323575610.1">
    <property type="nucleotide sequence ID" value="NZ_JAYGJQ010000001.1"/>
</dbReference>
<accession>A0ABU5VTN0</accession>
<dbReference type="Pfam" id="PF12697">
    <property type="entry name" value="Abhydrolase_6"/>
    <property type="match status" value="1"/>
</dbReference>
<dbReference type="InterPro" id="IPR029058">
    <property type="entry name" value="AB_hydrolase_fold"/>
</dbReference>
<comment type="caution">
    <text evidence="2">The sequence shown here is derived from an EMBL/GenBank/DDBJ whole genome shotgun (WGS) entry which is preliminary data.</text>
</comment>
<evidence type="ECO:0000313" key="3">
    <source>
        <dbReference type="Proteomes" id="UP001302274"/>
    </source>
</evidence>
<dbReference type="Proteomes" id="UP001302274">
    <property type="component" value="Unassembled WGS sequence"/>
</dbReference>
<dbReference type="EMBL" id="JAYGJQ010000001">
    <property type="protein sequence ID" value="MEA9355967.1"/>
    <property type="molecule type" value="Genomic_DNA"/>
</dbReference>
<dbReference type="SUPFAM" id="SSF53474">
    <property type="entry name" value="alpha/beta-Hydrolases"/>
    <property type="match status" value="1"/>
</dbReference>
<dbReference type="InterPro" id="IPR000073">
    <property type="entry name" value="AB_hydrolase_1"/>
</dbReference>
<dbReference type="GO" id="GO:0016787">
    <property type="term" value="F:hydrolase activity"/>
    <property type="evidence" value="ECO:0007669"/>
    <property type="project" value="UniProtKB-KW"/>
</dbReference>
<organism evidence="2 3">
    <name type="scientific">Bacteriovorax antarcticus</name>
    <dbReference type="NCBI Taxonomy" id="3088717"/>
    <lineage>
        <taxon>Bacteria</taxon>
        <taxon>Pseudomonadati</taxon>
        <taxon>Bdellovibrionota</taxon>
        <taxon>Bacteriovoracia</taxon>
        <taxon>Bacteriovoracales</taxon>
        <taxon>Bacteriovoracaceae</taxon>
        <taxon>Bacteriovorax</taxon>
    </lineage>
</organism>